<sequence>MILSKKTLTSLLLLSGLAGCGKSTPPLYSWQNFQTRQYVYMQGTTDPTKQILDLEKDEQKATAKNLALPPGFHAHLGMLYAADGKTNQAQQELNKEKMQFPESTTYMDFLLKNLGRPTQKASS</sequence>
<dbReference type="PROSITE" id="PS51257">
    <property type="entry name" value="PROKAR_LIPOPROTEIN"/>
    <property type="match status" value="1"/>
</dbReference>
<organism evidence="1 2">
    <name type="scientific">Acetobacter thailandicus</name>
    <dbReference type="NCBI Taxonomy" id="1502842"/>
    <lineage>
        <taxon>Bacteria</taxon>
        <taxon>Pseudomonadati</taxon>
        <taxon>Pseudomonadota</taxon>
        <taxon>Alphaproteobacteria</taxon>
        <taxon>Acetobacterales</taxon>
        <taxon>Acetobacteraceae</taxon>
        <taxon>Acetobacter</taxon>
    </lineage>
</organism>
<accession>A0ABT3QH90</accession>
<comment type="caution">
    <text evidence="1">The sequence shown here is derived from an EMBL/GenBank/DDBJ whole genome shotgun (WGS) entry which is preliminary data.</text>
</comment>
<protein>
    <submittedName>
        <fullName evidence="1">DUF4810 domain-containing protein</fullName>
    </submittedName>
</protein>
<evidence type="ECO:0000313" key="1">
    <source>
        <dbReference type="EMBL" id="MCX2564634.1"/>
    </source>
</evidence>
<reference evidence="1 2" key="1">
    <citation type="submission" date="2022-11" db="EMBL/GenBank/DDBJ databases">
        <title>Genome sequencing of Acetobacter type strain.</title>
        <authorList>
            <person name="Heo J."/>
            <person name="Lee D."/>
            <person name="Han B.-H."/>
            <person name="Hong S.-B."/>
            <person name="Kwon S.-W."/>
        </authorList>
    </citation>
    <scope>NUCLEOTIDE SEQUENCE [LARGE SCALE GENOMIC DNA]</scope>
    <source>
        <strain evidence="1 2">KACC 21253</strain>
    </source>
</reference>
<proteinExistence type="predicted"/>
<keyword evidence="2" id="KW-1185">Reference proteome</keyword>
<evidence type="ECO:0000313" key="2">
    <source>
        <dbReference type="Proteomes" id="UP001301152"/>
    </source>
</evidence>
<dbReference type="Pfam" id="PF16068">
    <property type="entry name" value="DUF4810"/>
    <property type="match status" value="1"/>
</dbReference>
<dbReference type="PIRSF" id="PIRSF020555">
    <property type="entry name" value="UCP020555"/>
    <property type="match status" value="1"/>
</dbReference>
<dbReference type="InterPro" id="IPR014508">
    <property type="entry name" value="UCP020555_TPR-like"/>
</dbReference>
<dbReference type="RefSeq" id="WP_173560147.1">
    <property type="nucleotide sequence ID" value="NZ_JAPIUZ010000007.1"/>
</dbReference>
<name>A0ABT3QH90_9PROT</name>
<dbReference type="Proteomes" id="UP001301152">
    <property type="component" value="Unassembled WGS sequence"/>
</dbReference>
<dbReference type="EMBL" id="JAPIUZ010000007">
    <property type="protein sequence ID" value="MCX2564634.1"/>
    <property type="molecule type" value="Genomic_DNA"/>
</dbReference>
<gene>
    <name evidence="1" type="ORF">OQ497_11800</name>
</gene>